<dbReference type="KEGG" id="plon:Pla110_00990"/>
<dbReference type="RefSeq" id="WP_197440411.1">
    <property type="nucleotide sequence ID" value="NZ_CP036281.1"/>
</dbReference>
<keyword evidence="5 6" id="KW-0472">Membrane</keyword>
<proteinExistence type="predicted"/>
<evidence type="ECO:0000313" key="8">
    <source>
        <dbReference type="EMBL" id="QDU78398.1"/>
    </source>
</evidence>
<keyword evidence="2" id="KW-1003">Cell membrane</keyword>
<sequence length="420" mass="47647">MTAWQLSLLGVYGFLILITLSRHFVCSYQQRFLRVLKLSDAQVAPNRAPLVSILVPAKDEADKIAACLDSLCNLNYPAYEVLVIDDRSDDNTAEIVRGYGEEYSHLRLIQIEDLPAGWTGKTHALQYGQKFARGEWLLFVDADTTHHPDTLSITLHDAIEHELDMLTALPTLKCHSFWEKVIQPYASTCLIILFPLSKANNHTDRDGAWGNGQFILINRKAYDEIGQHRSVRDKFVEDIALARRVRQQGLRLNIVSAAQLFSVRMYSSFEEITRGWSRIFYSATDCKPGKLFALMIFIGLFSITPYAFIMAGGLALWQGTATPLMATLFYMGVVHELVQLSLYARIYPQTRTKRRYLAFRLVAVLTMCYVLAKTIRMCFTHEVNWRGTVYGLDLQQNVALETGQGSIAAEQDEDRIHHAA</sequence>
<dbReference type="Pfam" id="PF00535">
    <property type="entry name" value="Glycos_transf_2"/>
    <property type="match status" value="1"/>
</dbReference>
<dbReference type="PANTHER" id="PTHR43646:SF2">
    <property type="entry name" value="GLYCOSYLTRANSFERASE 2-LIKE DOMAIN-CONTAINING PROTEIN"/>
    <property type="match status" value="1"/>
</dbReference>
<keyword evidence="3 8" id="KW-0328">Glycosyltransferase</keyword>
<reference evidence="8 9" key="1">
    <citation type="submission" date="2019-02" db="EMBL/GenBank/DDBJ databases">
        <title>Deep-cultivation of Planctomycetes and their phenomic and genomic characterization uncovers novel biology.</title>
        <authorList>
            <person name="Wiegand S."/>
            <person name="Jogler M."/>
            <person name="Boedeker C."/>
            <person name="Pinto D."/>
            <person name="Vollmers J."/>
            <person name="Rivas-Marin E."/>
            <person name="Kohn T."/>
            <person name="Peeters S.H."/>
            <person name="Heuer A."/>
            <person name="Rast P."/>
            <person name="Oberbeckmann S."/>
            <person name="Bunk B."/>
            <person name="Jeske O."/>
            <person name="Meyerdierks A."/>
            <person name="Storesund J.E."/>
            <person name="Kallscheuer N."/>
            <person name="Luecker S."/>
            <person name="Lage O.M."/>
            <person name="Pohl T."/>
            <person name="Merkel B.J."/>
            <person name="Hornburger P."/>
            <person name="Mueller R.-W."/>
            <person name="Bruemmer F."/>
            <person name="Labrenz M."/>
            <person name="Spormann A.M."/>
            <person name="Op den Camp H."/>
            <person name="Overmann J."/>
            <person name="Amann R."/>
            <person name="Jetten M.S.M."/>
            <person name="Mascher T."/>
            <person name="Medema M.H."/>
            <person name="Devos D.P."/>
            <person name="Kaster A.-K."/>
            <person name="Ovreas L."/>
            <person name="Rohde M."/>
            <person name="Galperin M.Y."/>
            <person name="Jogler C."/>
        </authorList>
    </citation>
    <scope>NUCLEOTIDE SEQUENCE [LARGE SCALE GENOMIC DNA]</scope>
    <source>
        <strain evidence="8 9">Pla110</strain>
    </source>
</reference>
<dbReference type="SUPFAM" id="SSF53448">
    <property type="entry name" value="Nucleotide-diphospho-sugar transferases"/>
    <property type="match status" value="1"/>
</dbReference>
<evidence type="ECO:0000256" key="4">
    <source>
        <dbReference type="ARBA" id="ARBA00022679"/>
    </source>
</evidence>
<dbReference type="AlphaFoldDB" id="A0A518CGP6"/>
<keyword evidence="4 8" id="KW-0808">Transferase</keyword>
<gene>
    <name evidence="8" type="primary">crtQ</name>
    <name evidence="8" type="ORF">Pla110_00990</name>
</gene>
<dbReference type="InterPro" id="IPR001173">
    <property type="entry name" value="Glyco_trans_2-like"/>
</dbReference>
<dbReference type="GO" id="GO:0016757">
    <property type="term" value="F:glycosyltransferase activity"/>
    <property type="evidence" value="ECO:0007669"/>
    <property type="project" value="UniProtKB-KW"/>
</dbReference>
<evidence type="ECO:0000313" key="9">
    <source>
        <dbReference type="Proteomes" id="UP000317178"/>
    </source>
</evidence>
<feature type="domain" description="Glycosyltransferase 2-like" evidence="7">
    <location>
        <begin position="52"/>
        <end position="180"/>
    </location>
</feature>
<evidence type="ECO:0000256" key="1">
    <source>
        <dbReference type="ARBA" id="ARBA00004236"/>
    </source>
</evidence>
<dbReference type="CDD" id="cd06423">
    <property type="entry name" value="CESA_like"/>
    <property type="match status" value="1"/>
</dbReference>
<feature type="transmembrane region" description="Helical" evidence="6">
    <location>
        <begin position="6"/>
        <end position="25"/>
    </location>
</feature>
<accession>A0A518CGP6</accession>
<dbReference type="EC" id="2.4.1.-" evidence="8"/>
<keyword evidence="6" id="KW-1133">Transmembrane helix</keyword>
<organism evidence="8 9">
    <name type="scientific">Polystyrenella longa</name>
    <dbReference type="NCBI Taxonomy" id="2528007"/>
    <lineage>
        <taxon>Bacteria</taxon>
        <taxon>Pseudomonadati</taxon>
        <taxon>Planctomycetota</taxon>
        <taxon>Planctomycetia</taxon>
        <taxon>Planctomycetales</taxon>
        <taxon>Planctomycetaceae</taxon>
        <taxon>Polystyrenella</taxon>
    </lineage>
</organism>
<evidence type="ECO:0000256" key="2">
    <source>
        <dbReference type="ARBA" id="ARBA00022475"/>
    </source>
</evidence>
<name>A0A518CGP6_9PLAN</name>
<dbReference type="Gene3D" id="3.90.550.10">
    <property type="entry name" value="Spore Coat Polysaccharide Biosynthesis Protein SpsA, Chain A"/>
    <property type="match status" value="1"/>
</dbReference>
<dbReference type="EMBL" id="CP036281">
    <property type="protein sequence ID" value="QDU78398.1"/>
    <property type="molecule type" value="Genomic_DNA"/>
</dbReference>
<evidence type="ECO:0000256" key="6">
    <source>
        <dbReference type="SAM" id="Phobius"/>
    </source>
</evidence>
<protein>
    <submittedName>
        <fullName evidence="8">4,4'-diaponeurosporenoate glycosyltransferase</fullName>
        <ecNumber evidence="8">2.4.1.-</ecNumber>
    </submittedName>
</protein>
<evidence type="ECO:0000259" key="7">
    <source>
        <dbReference type="Pfam" id="PF00535"/>
    </source>
</evidence>
<comment type="subcellular location">
    <subcellularLocation>
        <location evidence="1">Cell membrane</location>
    </subcellularLocation>
</comment>
<dbReference type="Proteomes" id="UP000317178">
    <property type="component" value="Chromosome"/>
</dbReference>
<feature type="transmembrane region" description="Helical" evidence="6">
    <location>
        <begin position="291"/>
        <end position="317"/>
    </location>
</feature>
<keyword evidence="9" id="KW-1185">Reference proteome</keyword>
<dbReference type="GO" id="GO:0005886">
    <property type="term" value="C:plasma membrane"/>
    <property type="evidence" value="ECO:0007669"/>
    <property type="project" value="UniProtKB-SubCell"/>
</dbReference>
<feature type="transmembrane region" description="Helical" evidence="6">
    <location>
        <begin position="356"/>
        <end position="372"/>
    </location>
</feature>
<evidence type="ECO:0000256" key="5">
    <source>
        <dbReference type="ARBA" id="ARBA00023136"/>
    </source>
</evidence>
<evidence type="ECO:0000256" key="3">
    <source>
        <dbReference type="ARBA" id="ARBA00022676"/>
    </source>
</evidence>
<keyword evidence="6" id="KW-0812">Transmembrane</keyword>
<feature type="transmembrane region" description="Helical" evidence="6">
    <location>
        <begin position="323"/>
        <end position="344"/>
    </location>
</feature>
<dbReference type="PANTHER" id="PTHR43646">
    <property type="entry name" value="GLYCOSYLTRANSFERASE"/>
    <property type="match status" value="1"/>
</dbReference>
<dbReference type="InterPro" id="IPR029044">
    <property type="entry name" value="Nucleotide-diphossugar_trans"/>
</dbReference>